<evidence type="ECO:0000313" key="11">
    <source>
        <dbReference type="Proteomes" id="UP000015103"/>
    </source>
</evidence>
<dbReference type="HOGENOM" id="CLU_047177_0_0_1"/>
<keyword evidence="8" id="KW-0675">Receptor</keyword>
<dbReference type="GO" id="GO:0005549">
    <property type="term" value="F:odorant binding"/>
    <property type="evidence" value="ECO:0007669"/>
    <property type="project" value="InterPro"/>
</dbReference>
<keyword evidence="11" id="KW-1185">Reference proteome</keyword>
<name>T1H8M9_RHOPR</name>
<dbReference type="STRING" id="13249.T1H8M9"/>
<accession>T1H8M9</accession>
<evidence type="ECO:0000256" key="1">
    <source>
        <dbReference type="ARBA" id="ARBA00004651"/>
    </source>
</evidence>
<keyword evidence="3" id="KW-0716">Sensory transduction</keyword>
<dbReference type="Proteomes" id="UP000015103">
    <property type="component" value="Unassembled WGS sequence"/>
</dbReference>
<comment type="subcellular location">
    <subcellularLocation>
        <location evidence="1">Cell membrane</location>
        <topology evidence="1">Multi-pass membrane protein</topology>
    </subcellularLocation>
</comment>
<proteinExistence type="predicted"/>
<evidence type="ECO:0000256" key="9">
    <source>
        <dbReference type="ARBA" id="ARBA00023224"/>
    </source>
</evidence>
<evidence type="ECO:0000256" key="2">
    <source>
        <dbReference type="ARBA" id="ARBA00022475"/>
    </source>
</evidence>
<evidence type="ECO:0000256" key="8">
    <source>
        <dbReference type="ARBA" id="ARBA00023170"/>
    </source>
</evidence>
<dbReference type="PANTHER" id="PTHR21137">
    <property type="entry name" value="ODORANT RECEPTOR"/>
    <property type="match status" value="1"/>
</dbReference>
<sequence>NNFTIFLYCLQLIYYYGILLSHIYFFFVTALYNFDDFVLMLNSLNFAIIIIFFVMFKIIIFTSRTDFRNIHRMIGIGVYIYENEEFENDEIKEIKRKNLNFKKLLKTCLPIANLMCGFSVVIIGPYVDKFFGYAETRIYSDSGVNFLLPIPIMYPFEAHEGANFIFAFFLQISLAFIVLIILLSSSSIYITVCMNIIMQLDLLKYSIKNIEIRSKKMYEKLYFEKKNNNLGISQLYEDKDFMKCMESCLLQNIKHHQNIHRMHKHLLNMMKYILVITVGSGVAMVAVSGFLALSLADRPGGLLGLFIMCGAQISNILSVCYLGELVSDMNNQLNFELYSVNWYCYTKKIHQYLNIIQIYTTKDMAVTGPFSLIANMETFGKMMNSAYSYMSLLFAWNSS</sequence>
<reference evidence="10" key="1">
    <citation type="submission" date="2015-05" db="UniProtKB">
        <authorList>
            <consortium name="EnsemblMetazoa"/>
        </authorList>
    </citation>
    <scope>IDENTIFICATION</scope>
</reference>
<dbReference type="Pfam" id="PF02949">
    <property type="entry name" value="7tm_6"/>
    <property type="match status" value="1"/>
</dbReference>
<dbReference type="AlphaFoldDB" id="T1H8M9"/>
<evidence type="ECO:0000256" key="3">
    <source>
        <dbReference type="ARBA" id="ARBA00022606"/>
    </source>
</evidence>
<dbReference type="FunCoup" id="T1H8M9">
    <property type="interactions" value="76"/>
</dbReference>
<evidence type="ECO:0000256" key="4">
    <source>
        <dbReference type="ARBA" id="ARBA00022692"/>
    </source>
</evidence>
<dbReference type="EMBL" id="ACPB03020738">
    <property type="status" value="NOT_ANNOTATED_CDS"/>
    <property type="molecule type" value="Genomic_DNA"/>
</dbReference>
<evidence type="ECO:0000256" key="5">
    <source>
        <dbReference type="ARBA" id="ARBA00022725"/>
    </source>
</evidence>
<dbReference type="PANTHER" id="PTHR21137:SF35">
    <property type="entry name" value="ODORANT RECEPTOR 19A-RELATED"/>
    <property type="match status" value="1"/>
</dbReference>
<protein>
    <submittedName>
        <fullName evidence="10">Uncharacterized protein</fullName>
    </submittedName>
</protein>
<dbReference type="EnsemblMetazoa" id="RPRC000376-RA">
    <property type="protein sequence ID" value="RPRC000376-PA"/>
    <property type="gene ID" value="RPRC000376"/>
</dbReference>
<keyword evidence="7" id="KW-0472">Membrane</keyword>
<dbReference type="InParanoid" id="T1H8M9"/>
<dbReference type="GO" id="GO:0007165">
    <property type="term" value="P:signal transduction"/>
    <property type="evidence" value="ECO:0007669"/>
    <property type="project" value="UniProtKB-KW"/>
</dbReference>
<dbReference type="InterPro" id="IPR004117">
    <property type="entry name" value="7tm6_olfct_rcpt"/>
</dbReference>
<keyword evidence="6" id="KW-1133">Transmembrane helix</keyword>
<keyword evidence="4" id="KW-0812">Transmembrane</keyword>
<dbReference type="GO" id="GO:0004984">
    <property type="term" value="F:olfactory receptor activity"/>
    <property type="evidence" value="ECO:0007669"/>
    <property type="project" value="InterPro"/>
</dbReference>
<evidence type="ECO:0000256" key="6">
    <source>
        <dbReference type="ARBA" id="ARBA00022989"/>
    </source>
</evidence>
<keyword evidence="2" id="KW-1003">Cell membrane</keyword>
<dbReference type="EMBL" id="ACPB03020737">
    <property type="status" value="NOT_ANNOTATED_CDS"/>
    <property type="molecule type" value="Genomic_DNA"/>
</dbReference>
<dbReference type="GO" id="GO:0005886">
    <property type="term" value="C:plasma membrane"/>
    <property type="evidence" value="ECO:0007669"/>
    <property type="project" value="UniProtKB-SubCell"/>
</dbReference>
<keyword evidence="5" id="KW-0552">Olfaction</keyword>
<evidence type="ECO:0000256" key="7">
    <source>
        <dbReference type="ARBA" id="ARBA00023136"/>
    </source>
</evidence>
<dbReference type="VEuPathDB" id="VectorBase:RPRC000376"/>
<evidence type="ECO:0000313" key="10">
    <source>
        <dbReference type="EnsemblMetazoa" id="RPRC000376-PA"/>
    </source>
</evidence>
<keyword evidence="9" id="KW-0807">Transducer</keyword>
<organism evidence="10 11">
    <name type="scientific">Rhodnius prolixus</name>
    <name type="common">Triatomid bug</name>
    <dbReference type="NCBI Taxonomy" id="13249"/>
    <lineage>
        <taxon>Eukaryota</taxon>
        <taxon>Metazoa</taxon>
        <taxon>Ecdysozoa</taxon>
        <taxon>Arthropoda</taxon>
        <taxon>Hexapoda</taxon>
        <taxon>Insecta</taxon>
        <taxon>Pterygota</taxon>
        <taxon>Neoptera</taxon>
        <taxon>Paraneoptera</taxon>
        <taxon>Hemiptera</taxon>
        <taxon>Heteroptera</taxon>
        <taxon>Panheteroptera</taxon>
        <taxon>Cimicomorpha</taxon>
        <taxon>Reduviidae</taxon>
        <taxon>Triatominae</taxon>
        <taxon>Rhodnius</taxon>
    </lineage>
</organism>